<name>A0A6J4KBQ0_9CYAN</name>
<accession>A0A6J4KBQ0</accession>
<proteinExistence type="predicted"/>
<feature type="non-terminal residue" evidence="1">
    <location>
        <position position="1"/>
    </location>
</feature>
<dbReference type="EMBL" id="CADCTY010000136">
    <property type="protein sequence ID" value="CAA9301481.1"/>
    <property type="molecule type" value="Genomic_DNA"/>
</dbReference>
<evidence type="ECO:0000313" key="1">
    <source>
        <dbReference type="EMBL" id="CAA9301481.1"/>
    </source>
</evidence>
<gene>
    <name evidence="1" type="ORF">AVDCRST_MAG94-383</name>
</gene>
<protein>
    <submittedName>
        <fullName evidence="1">Uncharacterized protein</fullName>
    </submittedName>
</protein>
<dbReference type="AlphaFoldDB" id="A0A6J4KBQ0"/>
<sequence length="52" mass="5946">ESGAVLWRSPVLLLCCWQQDAKARFHCGCKEYTADEPAFRKGRSSSLPYQRV</sequence>
<organism evidence="1">
    <name type="scientific">uncultured Leptolyngbya sp</name>
    <dbReference type="NCBI Taxonomy" id="332963"/>
    <lineage>
        <taxon>Bacteria</taxon>
        <taxon>Bacillati</taxon>
        <taxon>Cyanobacteriota</taxon>
        <taxon>Cyanophyceae</taxon>
        <taxon>Leptolyngbyales</taxon>
        <taxon>Leptolyngbyaceae</taxon>
        <taxon>Leptolyngbya group</taxon>
        <taxon>Leptolyngbya</taxon>
        <taxon>environmental samples</taxon>
    </lineage>
</organism>
<reference evidence="1" key="1">
    <citation type="submission" date="2020-02" db="EMBL/GenBank/DDBJ databases">
        <authorList>
            <person name="Meier V. D."/>
        </authorList>
    </citation>
    <scope>NUCLEOTIDE SEQUENCE</scope>
    <source>
        <strain evidence="1">AVDCRST_MAG94</strain>
    </source>
</reference>
<feature type="non-terminal residue" evidence="1">
    <location>
        <position position="52"/>
    </location>
</feature>